<dbReference type="KEGG" id="mpar:F7D14_04375"/>
<evidence type="ECO:0000313" key="3">
    <source>
        <dbReference type="Proteomes" id="UP000422569"/>
    </source>
</evidence>
<dbReference type="RefSeq" id="WP_016919645.1">
    <property type="nucleotide sequence ID" value="NZ_CP044331.1"/>
</dbReference>
<keyword evidence="3" id="KW-1185">Reference proteome</keyword>
<gene>
    <name evidence="2" type="ORF">F7D14_04375</name>
</gene>
<organism evidence="2 3">
    <name type="scientific">Methylocystis parvus</name>
    <dbReference type="NCBI Taxonomy" id="134"/>
    <lineage>
        <taxon>Bacteria</taxon>
        <taxon>Pseudomonadati</taxon>
        <taxon>Pseudomonadota</taxon>
        <taxon>Alphaproteobacteria</taxon>
        <taxon>Hyphomicrobiales</taxon>
        <taxon>Methylocystaceae</taxon>
        <taxon>Methylocystis</taxon>
    </lineage>
</organism>
<evidence type="ECO:0000256" key="1">
    <source>
        <dbReference type="SAM" id="Phobius"/>
    </source>
</evidence>
<feature type="transmembrane region" description="Helical" evidence="1">
    <location>
        <begin position="60"/>
        <end position="81"/>
    </location>
</feature>
<dbReference type="AlphaFoldDB" id="A0A6B8M625"/>
<accession>A0A6B8M625</accession>
<sequence>MSFGGLLTGYFVLLALLGLELGVSFLRLDPSLRLLILLPALAMVWIVATRFMGLRREGPATLLFATSGVVWLVILLGLGLADPLTRAIYPAPESGRSSAMKAAPFP</sequence>
<dbReference type="Proteomes" id="UP000422569">
    <property type="component" value="Chromosome"/>
</dbReference>
<protein>
    <submittedName>
        <fullName evidence="2">Uncharacterized protein</fullName>
    </submittedName>
</protein>
<reference evidence="2 3" key="1">
    <citation type="submission" date="2019-09" db="EMBL/GenBank/DDBJ databases">
        <title>Isolation and complete genome sequencing of Methylocystis species.</title>
        <authorList>
            <person name="Rumah B.L."/>
            <person name="Stead C.E."/>
            <person name="Stevens B.C."/>
            <person name="Minton N.P."/>
            <person name="Grosse-Honebrink A."/>
            <person name="Zhang Y."/>
        </authorList>
    </citation>
    <scope>NUCLEOTIDE SEQUENCE [LARGE SCALE GENOMIC DNA]</scope>
    <source>
        <strain evidence="2 3">BRCS2</strain>
    </source>
</reference>
<keyword evidence="1" id="KW-0472">Membrane</keyword>
<name>A0A6B8M625_9HYPH</name>
<feature type="transmembrane region" description="Helical" evidence="1">
    <location>
        <begin position="32"/>
        <end position="48"/>
    </location>
</feature>
<evidence type="ECO:0000313" key="2">
    <source>
        <dbReference type="EMBL" id="QGM96783.1"/>
    </source>
</evidence>
<proteinExistence type="predicted"/>
<keyword evidence="1" id="KW-1133">Transmembrane helix</keyword>
<dbReference type="EMBL" id="CP044331">
    <property type="protein sequence ID" value="QGM96783.1"/>
    <property type="molecule type" value="Genomic_DNA"/>
</dbReference>
<keyword evidence="1" id="KW-0812">Transmembrane</keyword>